<dbReference type="GO" id="GO:0015074">
    <property type="term" value="P:DNA integration"/>
    <property type="evidence" value="ECO:0007669"/>
    <property type="project" value="UniProtKB-KW"/>
</dbReference>
<keyword evidence="2" id="KW-0233">DNA recombination</keyword>
<reference evidence="4 5" key="1">
    <citation type="journal article" date="2009" name="J. Bacteriol.">
        <title>Draft genome sequence of the extremely acidophilic bacterium Acidithiobacillus caldus ATCC 51756 reveals metabolic versatility in the genus Acidithiobacillus.</title>
        <authorList>
            <person name="Valdes J."/>
            <person name="Quatrini R."/>
            <person name="Hallberg K."/>
            <person name="Dopson M."/>
            <person name="Valenzuela P.D."/>
            <person name="Holmes D.S."/>
        </authorList>
    </citation>
    <scope>NUCLEOTIDE SEQUENCE [LARGE SCALE GENOMIC DNA]</scope>
    <source>
        <strain evidence="5">ATCC 51756 / DSM 8584 / KU</strain>
    </source>
</reference>
<sequence>MTSGYRVKTVVLASGERLPVILDREGLPMFAPTVFALTEVRGKNLAASTIGIVLRSVMVFHLFLDGRGIAFDQRLTSGELLSLGEVEDLARLCRLPLTELAALSNLRENKPLNVASLEKVRMRDQKTSTAEVDPDVAASRLRYIRMYLQWLATEHLSRHGLAPSVASRLSETVRLVAEAIDSRIPHGSGRNALGQREGESDEVVAELLRVIDPHSPDNPWRDQHTRHRNALLIHWLLYLGIRIGEALGVRVSDIVAYRKEVTIHRRADDPDDPRRYQPQTKTRARILPMSGTLLAETQAYILNHRSALPYAKKHSYLFVASRTGHPMTLATVGKMFKELRERCPSLPKGLTGHVLRHTWNDAFSKKMDEAGVTPENERQARSYLMGWSPTSNTAAVYTRRYVRNKAKEVSLGLQDQLANKGKKDE</sequence>
<dbReference type="SUPFAM" id="SSF56349">
    <property type="entry name" value="DNA breaking-rejoining enzymes"/>
    <property type="match status" value="1"/>
</dbReference>
<dbReference type="InterPro" id="IPR050090">
    <property type="entry name" value="Tyrosine_recombinase_XerCD"/>
</dbReference>
<dbReference type="AlphaFoldDB" id="A0A059ZS91"/>
<name>A0A059ZS91_ACICK</name>
<evidence type="ECO:0000313" key="5">
    <source>
        <dbReference type="Proteomes" id="UP000005522"/>
    </source>
</evidence>
<dbReference type="Pfam" id="PF00589">
    <property type="entry name" value="Phage_integrase"/>
    <property type="match status" value="1"/>
</dbReference>
<dbReference type="Gene3D" id="1.10.443.10">
    <property type="entry name" value="Intergrase catalytic core"/>
    <property type="match status" value="1"/>
</dbReference>
<evidence type="ECO:0000256" key="2">
    <source>
        <dbReference type="ARBA" id="ARBA00023172"/>
    </source>
</evidence>
<dbReference type="InterPro" id="IPR002104">
    <property type="entry name" value="Integrase_catalytic"/>
</dbReference>
<dbReference type="EMBL" id="CP005986">
    <property type="protein sequence ID" value="AIA54530.1"/>
    <property type="molecule type" value="Genomic_DNA"/>
</dbReference>
<dbReference type="InterPro" id="IPR013762">
    <property type="entry name" value="Integrase-like_cat_sf"/>
</dbReference>
<organism evidence="4 5">
    <name type="scientific">Acidithiobacillus caldus (strain ATCC 51756 / DSM 8584 / KU)</name>
    <dbReference type="NCBI Taxonomy" id="637389"/>
    <lineage>
        <taxon>Bacteria</taxon>
        <taxon>Pseudomonadati</taxon>
        <taxon>Pseudomonadota</taxon>
        <taxon>Acidithiobacillia</taxon>
        <taxon>Acidithiobacillales</taxon>
        <taxon>Acidithiobacillaceae</taxon>
        <taxon>Acidithiobacillus</taxon>
    </lineage>
</organism>
<dbReference type="HOGENOM" id="CLU_048231_2_0_6"/>
<gene>
    <name evidence="4" type="ORF">Acaty_c0650</name>
</gene>
<dbReference type="InterPro" id="IPR011010">
    <property type="entry name" value="DNA_brk_join_enz"/>
</dbReference>
<accession>A0A059ZS91</accession>
<dbReference type="PANTHER" id="PTHR30349:SF64">
    <property type="entry name" value="PROPHAGE INTEGRASE INTD-RELATED"/>
    <property type="match status" value="1"/>
</dbReference>
<evidence type="ECO:0000313" key="4">
    <source>
        <dbReference type="EMBL" id="AIA54530.1"/>
    </source>
</evidence>
<proteinExistence type="predicted"/>
<dbReference type="RefSeq" id="WP_038471602.1">
    <property type="nucleotide sequence ID" value="NZ_CP005986.1"/>
</dbReference>
<dbReference type="PROSITE" id="PS51898">
    <property type="entry name" value="TYR_RECOMBINASE"/>
    <property type="match status" value="1"/>
</dbReference>
<keyword evidence="1" id="KW-0229">DNA integration</keyword>
<dbReference type="Proteomes" id="UP000005522">
    <property type="component" value="Chromosome"/>
</dbReference>
<dbReference type="GO" id="GO:0006310">
    <property type="term" value="P:DNA recombination"/>
    <property type="evidence" value="ECO:0007669"/>
    <property type="project" value="UniProtKB-KW"/>
</dbReference>
<dbReference type="PANTHER" id="PTHR30349">
    <property type="entry name" value="PHAGE INTEGRASE-RELATED"/>
    <property type="match status" value="1"/>
</dbReference>
<evidence type="ECO:0000259" key="3">
    <source>
        <dbReference type="PROSITE" id="PS51898"/>
    </source>
</evidence>
<dbReference type="KEGG" id="acz:Acaty_c0650"/>
<feature type="domain" description="Tyr recombinase" evidence="3">
    <location>
        <begin position="194"/>
        <end position="410"/>
    </location>
</feature>
<dbReference type="CDD" id="cd00397">
    <property type="entry name" value="DNA_BRE_C"/>
    <property type="match status" value="1"/>
</dbReference>
<protein>
    <submittedName>
        <fullName evidence="4">Putative site specific recombinase</fullName>
    </submittedName>
</protein>
<dbReference type="GO" id="GO:0003677">
    <property type="term" value="F:DNA binding"/>
    <property type="evidence" value="ECO:0007669"/>
    <property type="project" value="InterPro"/>
</dbReference>
<evidence type="ECO:0000256" key="1">
    <source>
        <dbReference type="ARBA" id="ARBA00022908"/>
    </source>
</evidence>
<dbReference type="eggNOG" id="COG0582">
    <property type="taxonomic scope" value="Bacteria"/>
</dbReference>